<proteinExistence type="predicted"/>
<protein>
    <submittedName>
        <fullName evidence="2">Uncharacterized protein</fullName>
    </submittedName>
</protein>
<dbReference type="EMBL" id="KK107167">
    <property type="protein sequence ID" value="EZA56233.1"/>
    <property type="molecule type" value="Genomic_DNA"/>
</dbReference>
<organism evidence="2 3">
    <name type="scientific">Ooceraea biroi</name>
    <name type="common">Clonal raider ant</name>
    <name type="synonym">Cerapachys biroi</name>
    <dbReference type="NCBI Taxonomy" id="2015173"/>
    <lineage>
        <taxon>Eukaryota</taxon>
        <taxon>Metazoa</taxon>
        <taxon>Ecdysozoa</taxon>
        <taxon>Arthropoda</taxon>
        <taxon>Hexapoda</taxon>
        <taxon>Insecta</taxon>
        <taxon>Pterygota</taxon>
        <taxon>Neoptera</taxon>
        <taxon>Endopterygota</taxon>
        <taxon>Hymenoptera</taxon>
        <taxon>Apocrita</taxon>
        <taxon>Aculeata</taxon>
        <taxon>Formicoidea</taxon>
        <taxon>Formicidae</taxon>
        <taxon>Dorylinae</taxon>
        <taxon>Ooceraea</taxon>
    </lineage>
</organism>
<gene>
    <name evidence="2" type="ORF">X777_02851</name>
</gene>
<feature type="region of interest" description="Disordered" evidence="1">
    <location>
        <begin position="56"/>
        <end position="77"/>
    </location>
</feature>
<reference evidence="2 3" key="1">
    <citation type="journal article" date="2014" name="Curr. Biol.">
        <title>The genome of the clonal raider ant Cerapachys biroi.</title>
        <authorList>
            <person name="Oxley P.R."/>
            <person name="Ji L."/>
            <person name="Fetter-Pruneda I."/>
            <person name="McKenzie S.K."/>
            <person name="Li C."/>
            <person name="Hu H."/>
            <person name="Zhang G."/>
            <person name="Kronauer D.J."/>
        </authorList>
    </citation>
    <scope>NUCLEOTIDE SEQUENCE [LARGE SCALE GENOMIC DNA]</scope>
</reference>
<name>A0A026WJU4_OOCBI</name>
<dbReference type="Proteomes" id="UP000053097">
    <property type="component" value="Unassembled WGS sequence"/>
</dbReference>
<keyword evidence="3" id="KW-1185">Reference proteome</keyword>
<evidence type="ECO:0000313" key="3">
    <source>
        <dbReference type="Proteomes" id="UP000053097"/>
    </source>
</evidence>
<feature type="region of interest" description="Disordered" evidence="1">
    <location>
        <begin position="1"/>
        <end position="35"/>
    </location>
</feature>
<sequence>MNERDPRVFFSLPNRDADSEEEEEEEKEEERERKRTERLCACVKRADTALTCSSLRQGHSNSCDIKHQRANSTPRAR</sequence>
<accession>A0A026WJU4</accession>
<dbReference type="AlphaFoldDB" id="A0A026WJU4"/>
<feature type="compositionally biased region" description="Acidic residues" evidence="1">
    <location>
        <begin position="18"/>
        <end position="29"/>
    </location>
</feature>
<evidence type="ECO:0000256" key="1">
    <source>
        <dbReference type="SAM" id="MobiDB-lite"/>
    </source>
</evidence>
<evidence type="ECO:0000313" key="2">
    <source>
        <dbReference type="EMBL" id="EZA56233.1"/>
    </source>
</evidence>